<evidence type="ECO:0000313" key="1">
    <source>
        <dbReference type="EMBL" id="EMI17860.1"/>
    </source>
</evidence>
<keyword evidence="2" id="KW-1185">Reference proteome</keyword>
<accession>M5RES0</accession>
<evidence type="ECO:0000313" key="2">
    <source>
        <dbReference type="Proteomes" id="UP000011991"/>
    </source>
</evidence>
<organism evidence="1 2">
    <name type="scientific">Rhodopirellula maiorica SM1</name>
    <dbReference type="NCBI Taxonomy" id="1265738"/>
    <lineage>
        <taxon>Bacteria</taxon>
        <taxon>Pseudomonadati</taxon>
        <taxon>Planctomycetota</taxon>
        <taxon>Planctomycetia</taxon>
        <taxon>Pirellulales</taxon>
        <taxon>Pirellulaceae</taxon>
        <taxon>Novipirellula</taxon>
    </lineage>
</organism>
<reference evidence="1 2" key="1">
    <citation type="journal article" date="2013" name="Mar. Genomics">
        <title>Expression of sulfatases in Rhodopirellula baltica and the diversity of sulfatases in the genus Rhodopirellula.</title>
        <authorList>
            <person name="Wegner C.E."/>
            <person name="Richter-Heitmann T."/>
            <person name="Klindworth A."/>
            <person name="Klockow C."/>
            <person name="Richter M."/>
            <person name="Achstetter T."/>
            <person name="Glockner F.O."/>
            <person name="Harder J."/>
        </authorList>
    </citation>
    <scope>NUCLEOTIDE SEQUENCE [LARGE SCALE GENOMIC DNA]</scope>
    <source>
        <strain evidence="1 2">SM1</strain>
    </source>
</reference>
<proteinExistence type="predicted"/>
<dbReference type="Proteomes" id="UP000011991">
    <property type="component" value="Unassembled WGS sequence"/>
</dbReference>
<gene>
    <name evidence="1" type="ORF">RMSM_05213</name>
</gene>
<name>M5RES0_9BACT</name>
<sequence length="62" mass="6867">MPGDPAGHPIAAQPHSKPSLDRGVYEVFDSRHRVDSTHRGGRWVNRCLAPPLRSVLALSFCF</sequence>
<protein>
    <submittedName>
        <fullName evidence="1">Uncharacterized protein</fullName>
    </submittedName>
</protein>
<dbReference type="AlphaFoldDB" id="M5RES0"/>
<comment type="caution">
    <text evidence="1">The sequence shown here is derived from an EMBL/GenBank/DDBJ whole genome shotgun (WGS) entry which is preliminary data.</text>
</comment>
<dbReference type="EMBL" id="ANOG01000738">
    <property type="protein sequence ID" value="EMI17860.1"/>
    <property type="molecule type" value="Genomic_DNA"/>
</dbReference>